<keyword evidence="1" id="KW-0732">Signal</keyword>
<dbReference type="HOGENOM" id="CLU_129289_2_1_6"/>
<accession>B4SS21</accession>
<dbReference type="KEGG" id="smt:Smal_1555"/>
<dbReference type="eggNOG" id="ENOG5032ZDU">
    <property type="taxonomic scope" value="Bacteria"/>
</dbReference>
<dbReference type="RefSeq" id="WP_004153183.1">
    <property type="nucleotide sequence ID" value="NC_011071.1"/>
</dbReference>
<name>B4SS21_STRM5</name>
<reference evidence="2 3" key="1">
    <citation type="submission" date="2008-06" db="EMBL/GenBank/DDBJ databases">
        <title>Complete sequence of Stenotrophomonas maltophilia R551-3.</title>
        <authorList>
            <consortium name="US DOE Joint Genome Institute"/>
            <person name="Lucas S."/>
            <person name="Copeland A."/>
            <person name="Lapidus A."/>
            <person name="Glavina del Rio T."/>
            <person name="Dalin E."/>
            <person name="Tice H."/>
            <person name="Pitluck S."/>
            <person name="Chain P."/>
            <person name="Malfatti S."/>
            <person name="Shin M."/>
            <person name="Vergez L."/>
            <person name="Lang D."/>
            <person name="Schmutz J."/>
            <person name="Larimer F."/>
            <person name="Land M."/>
            <person name="Hauser L."/>
            <person name="Kyrpides N."/>
            <person name="Mikhailova N."/>
            <person name="Taghavi S."/>
            <person name="Monchy S."/>
            <person name="Newman L."/>
            <person name="Vangronsveld J."/>
            <person name="van der Lelie D."/>
            <person name="Richardson P."/>
        </authorList>
    </citation>
    <scope>NUCLEOTIDE SEQUENCE [LARGE SCALE GENOMIC DNA]</scope>
    <source>
        <strain evidence="2 3">R551-3</strain>
    </source>
</reference>
<dbReference type="STRING" id="391008.Smal_1555"/>
<gene>
    <name evidence="2" type="ordered locus">Smal_1555</name>
</gene>
<dbReference type="EMBL" id="CP001111">
    <property type="protein sequence ID" value="ACF51260.1"/>
    <property type="molecule type" value="Genomic_DNA"/>
</dbReference>
<protein>
    <submittedName>
        <fullName evidence="2">PsiF repeat protein</fullName>
    </submittedName>
</protein>
<feature type="chain" id="PRO_5002826327" evidence="1">
    <location>
        <begin position="22"/>
        <end position="97"/>
    </location>
</feature>
<organism evidence="2 3">
    <name type="scientific">Stenotrophomonas maltophilia (strain R551-3)</name>
    <dbReference type="NCBI Taxonomy" id="391008"/>
    <lineage>
        <taxon>Bacteria</taxon>
        <taxon>Pseudomonadati</taxon>
        <taxon>Pseudomonadota</taxon>
        <taxon>Gammaproteobacteria</taxon>
        <taxon>Lysobacterales</taxon>
        <taxon>Lysobacteraceae</taxon>
        <taxon>Stenotrophomonas</taxon>
        <taxon>Stenotrophomonas maltophilia group</taxon>
    </lineage>
</organism>
<dbReference type="OrthoDB" id="8001925at2"/>
<dbReference type="InterPro" id="IPR011690">
    <property type="entry name" value="P_starv_induced_PsiF"/>
</dbReference>
<evidence type="ECO:0000313" key="2">
    <source>
        <dbReference type="EMBL" id="ACF51260.1"/>
    </source>
</evidence>
<sequence precursor="true">MKASFLLAAVLLVGLPLAANATTPQQQRMADCSAKNKGLKGDAYKTAQSSCLSGHATDSKAATTPQERMRKCNADAGTKKLAGDARKTFMSSCLKAS</sequence>
<evidence type="ECO:0000256" key="1">
    <source>
        <dbReference type="SAM" id="SignalP"/>
    </source>
</evidence>
<dbReference type="Pfam" id="PF07769">
    <property type="entry name" value="PsiF_repeat"/>
    <property type="match status" value="2"/>
</dbReference>
<proteinExistence type="predicted"/>
<evidence type="ECO:0000313" key="3">
    <source>
        <dbReference type="Proteomes" id="UP000001867"/>
    </source>
</evidence>
<dbReference type="AlphaFoldDB" id="B4SS21"/>
<dbReference type="Proteomes" id="UP000001867">
    <property type="component" value="Chromosome"/>
</dbReference>
<feature type="signal peptide" evidence="1">
    <location>
        <begin position="1"/>
        <end position="21"/>
    </location>
</feature>